<dbReference type="InterPro" id="IPR000843">
    <property type="entry name" value="HTH_LacI"/>
</dbReference>
<dbReference type="PATRIC" id="fig|1397108.4.peg.2388"/>
<dbReference type="KEGG" id="cmar:IMCC12053_2337"/>
<accession>A0A0N9ZRB0</accession>
<dbReference type="Gene3D" id="3.40.50.2300">
    <property type="match status" value="2"/>
</dbReference>
<dbReference type="Pfam" id="PF00356">
    <property type="entry name" value="LacI"/>
    <property type="match status" value="1"/>
</dbReference>
<keyword evidence="2" id="KW-1185">Reference proteome</keyword>
<evidence type="ECO:0000313" key="2">
    <source>
        <dbReference type="Proteomes" id="UP000064920"/>
    </source>
</evidence>
<dbReference type="OrthoDB" id="60111at2"/>
<dbReference type="GO" id="GO:0000976">
    <property type="term" value="F:transcription cis-regulatory region binding"/>
    <property type="evidence" value="ECO:0007669"/>
    <property type="project" value="TreeGrafter"/>
</dbReference>
<dbReference type="PANTHER" id="PTHR30146">
    <property type="entry name" value="LACI-RELATED TRANSCRIPTIONAL REPRESSOR"/>
    <property type="match status" value="1"/>
</dbReference>
<proteinExistence type="predicted"/>
<dbReference type="RefSeq" id="WP_062221240.1">
    <property type="nucleotide sequence ID" value="NZ_CP012023.1"/>
</dbReference>
<dbReference type="PANTHER" id="PTHR30146:SF149">
    <property type="entry name" value="HTH-TYPE TRANSCRIPTIONAL REGULATOR EBGR"/>
    <property type="match status" value="1"/>
</dbReference>
<dbReference type="SUPFAM" id="SSF53822">
    <property type="entry name" value="Periplasmic binding protein-like I"/>
    <property type="match status" value="1"/>
</dbReference>
<dbReference type="STRING" id="1397108.IMCC12053_2337"/>
<protein>
    <submittedName>
        <fullName evidence="1">Transcriptional regulator, LacI family</fullName>
    </submittedName>
</protein>
<gene>
    <name evidence="1" type="ORF">IMCC12053_2337</name>
</gene>
<sequence length="348" mass="38140">MDKIDTKPVTLRQVAESAGVSASTASLVLNAKGDIPKATRDRVLEAASKLNYTPRASKSKPGTTRTLRFIKISKHGETVNRDHNHFISDYIDGMSMEATRRDYALEVVTYNDADLSGLLSSSDLRNLHGAIILGTELSENDIQILAGCGEHIVFVDTFYPQLNANFVDMDNDQTVFAVICHIKDAGFARVGFVGSNSDVTNFRLREDAFHRACDKLDIKVCNQDSISVAATRDGAYKQAKMHLEAQDSIADAYFCVNDIVAFGMMRALQELGYAIPADVSVYGFDNLPMSSLLSPSLSTVDVPKQQIGAMAVRLLDDMIINGNSQPSMKVLVTGRLILRKSTRRVPAR</sequence>
<dbReference type="InterPro" id="IPR028082">
    <property type="entry name" value="Peripla_BP_I"/>
</dbReference>
<reference evidence="1 2" key="1">
    <citation type="submission" date="2015-05" db="EMBL/GenBank/DDBJ databases">
        <authorList>
            <person name="Wang D.B."/>
            <person name="Wang M."/>
        </authorList>
    </citation>
    <scope>NUCLEOTIDE SEQUENCE [LARGE SCALE GENOMIC DNA]</scope>
    <source>
        <strain evidence="1 2">IMCC 12053</strain>
    </source>
</reference>
<dbReference type="AlphaFoldDB" id="A0A0N9ZRB0"/>
<dbReference type="Proteomes" id="UP000064920">
    <property type="component" value="Chromosome"/>
</dbReference>
<dbReference type="SMART" id="SM00354">
    <property type="entry name" value="HTH_LACI"/>
    <property type="match status" value="1"/>
</dbReference>
<organism evidence="1 2">
    <name type="scientific">Celeribacter marinus</name>
    <dbReference type="NCBI Taxonomy" id="1397108"/>
    <lineage>
        <taxon>Bacteria</taxon>
        <taxon>Pseudomonadati</taxon>
        <taxon>Pseudomonadota</taxon>
        <taxon>Alphaproteobacteria</taxon>
        <taxon>Rhodobacterales</taxon>
        <taxon>Roseobacteraceae</taxon>
        <taxon>Celeribacter</taxon>
    </lineage>
</organism>
<dbReference type="EMBL" id="CP012023">
    <property type="protein sequence ID" value="ALI56284.1"/>
    <property type="molecule type" value="Genomic_DNA"/>
</dbReference>
<evidence type="ECO:0000313" key="1">
    <source>
        <dbReference type="EMBL" id="ALI56284.1"/>
    </source>
</evidence>
<name>A0A0N9ZRB0_9RHOB</name>
<dbReference type="SUPFAM" id="SSF47413">
    <property type="entry name" value="lambda repressor-like DNA-binding domains"/>
    <property type="match status" value="1"/>
</dbReference>
<dbReference type="InterPro" id="IPR010982">
    <property type="entry name" value="Lambda_DNA-bd_dom_sf"/>
</dbReference>
<dbReference type="InterPro" id="IPR046335">
    <property type="entry name" value="LacI/GalR-like_sensor"/>
</dbReference>
<dbReference type="PROSITE" id="PS50932">
    <property type="entry name" value="HTH_LACI_2"/>
    <property type="match status" value="1"/>
</dbReference>
<dbReference type="GO" id="GO:0003700">
    <property type="term" value="F:DNA-binding transcription factor activity"/>
    <property type="evidence" value="ECO:0007669"/>
    <property type="project" value="TreeGrafter"/>
</dbReference>
<dbReference type="CDD" id="cd01392">
    <property type="entry name" value="HTH_LacI"/>
    <property type="match status" value="1"/>
</dbReference>
<dbReference type="Pfam" id="PF13377">
    <property type="entry name" value="Peripla_BP_3"/>
    <property type="match status" value="1"/>
</dbReference>
<dbReference type="Gene3D" id="1.10.260.40">
    <property type="entry name" value="lambda repressor-like DNA-binding domains"/>
    <property type="match status" value="1"/>
</dbReference>